<comment type="similarity">
    <text evidence="1 2">Belongs to the Rab GDI family.</text>
</comment>
<keyword evidence="4" id="KW-1185">Reference proteome</keyword>
<dbReference type="Pfam" id="PF00996">
    <property type="entry name" value="GDI"/>
    <property type="match status" value="1"/>
</dbReference>
<evidence type="ECO:0000256" key="1">
    <source>
        <dbReference type="ARBA" id="ARBA00005593"/>
    </source>
</evidence>
<dbReference type="InterPro" id="IPR000806">
    <property type="entry name" value="RabGDI"/>
</dbReference>
<comment type="caution">
    <text evidence="3">The sequence shown here is derived from an EMBL/GenBank/DDBJ whole genome shotgun (WGS) entry which is preliminary data.</text>
</comment>
<dbReference type="GO" id="GO:0005737">
    <property type="term" value="C:cytoplasm"/>
    <property type="evidence" value="ECO:0007669"/>
    <property type="project" value="TreeGrafter"/>
</dbReference>
<dbReference type="Proteomes" id="UP001174934">
    <property type="component" value="Unassembled WGS sequence"/>
</dbReference>
<proteinExistence type="inferred from homology"/>
<dbReference type="GO" id="GO:0007264">
    <property type="term" value="P:small GTPase-mediated signal transduction"/>
    <property type="evidence" value="ECO:0007669"/>
    <property type="project" value="InterPro"/>
</dbReference>
<dbReference type="AlphaFoldDB" id="A0AA39XAC8"/>
<organism evidence="3 4">
    <name type="scientific">Bombardia bombarda</name>
    <dbReference type="NCBI Taxonomy" id="252184"/>
    <lineage>
        <taxon>Eukaryota</taxon>
        <taxon>Fungi</taxon>
        <taxon>Dikarya</taxon>
        <taxon>Ascomycota</taxon>
        <taxon>Pezizomycotina</taxon>
        <taxon>Sordariomycetes</taxon>
        <taxon>Sordariomycetidae</taxon>
        <taxon>Sordariales</taxon>
        <taxon>Lasiosphaeriaceae</taxon>
        <taxon>Bombardia</taxon>
    </lineage>
</organism>
<name>A0AA39XAC8_9PEZI</name>
<gene>
    <name evidence="3" type="ORF">B0T17DRAFT_526519</name>
</gene>
<dbReference type="Gene3D" id="1.10.405.10">
    <property type="entry name" value="Guanine Nucleotide Dissociation Inhibitor, domain 1"/>
    <property type="match status" value="1"/>
</dbReference>
<accession>A0AA39XAC8</accession>
<dbReference type="GO" id="GO:0005093">
    <property type="term" value="F:Rab GDP-dissociation inhibitor activity"/>
    <property type="evidence" value="ECO:0007669"/>
    <property type="project" value="InterPro"/>
</dbReference>
<dbReference type="SUPFAM" id="SSF51905">
    <property type="entry name" value="FAD/NAD(P)-binding domain"/>
    <property type="match status" value="2"/>
</dbReference>
<dbReference type="GO" id="GO:0015031">
    <property type="term" value="P:protein transport"/>
    <property type="evidence" value="ECO:0007669"/>
    <property type="project" value="InterPro"/>
</dbReference>
<dbReference type="Gene3D" id="3.50.50.60">
    <property type="entry name" value="FAD/NAD(P)-binding domain"/>
    <property type="match status" value="1"/>
</dbReference>
<dbReference type="PRINTS" id="PR00892">
    <property type="entry name" value="RABGDI"/>
</dbReference>
<dbReference type="Gene3D" id="3.30.519.10">
    <property type="entry name" value="Guanine Nucleotide Dissociation Inhibitor, domain 2"/>
    <property type="match status" value="1"/>
</dbReference>
<evidence type="ECO:0000256" key="2">
    <source>
        <dbReference type="RuleBase" id="RU363124"/>
    </source>
</evidence>
<sequence length="465" mass="51221">MDEIAKEYDVIVLGTGLTECILSGVLSVKGKKVLHIDRNDHYGGEAASVNLETLFKKYGNYAKGTEPWKKYGRSNDWNIDLVPKLLMSSGELTNILVSTDVTRYLEFKQVAGSYVQQGAGSRATVAKVPSDAVEALRSPLMGIFEKRRMKSFIEWVGLFNPKDSSTHKGLDMSACTMKEVYDKFGLEATTKDFIGHAMALYPTDSYLDTKGGAPEAIEHIRLYGNSVARYGKSPYIYPLYGLGELPQGFARLSAIYGGTYMLNTNVDEILYEGGKAVGIKATMTGVEPEMKFETRTKMILGDPSYFSDKVKVVGHVLRAICILKHPLANTNDSDSCQLIIPQSQVGRKNDIYIACVSSAHNVCPKGYWIAIVSTIAETSANHHVELGPGLERLGKIEEQFMGPPVPLYEPLTDGTKDNIFISKSYDASSHFETATDDVRDIYRRCAGEELVVEGLREGIQVADEA</sequence>
<protein>
    <recommendedName>
        <fullName evidence="2">Rab GDP dissociation inhibitor</fullName>
    </recommendedName>
</protein>
<dbReference type="InterPro" id="IPR036188">
    <property type="entry name" value="FAD/NAD-bd_sf"/>
</dbReference>
<evidence type="ECO:0000313" key="3">
    <source>
        <dbReference type="EMBL" id="KAK0629787.1"/>
    </source>
</evidence>
<dbReference type="FunFam" id="1.10.405.10:FF:000001">
    <property type="entry name" value="Rab GDP dissociation inhibitor"/>
    <property type="match status" value="1"/>
</dbReference>
<dbReference type="EMBL" id="JAULSR010000002">
    <property type="protein sequence ID" value="KAK0629787.1"/>
    <property type="molecule type" value="Genomic_DNA"/>
</dbReference>
<dbReference type="InterPro" id="IPR018203">
    <property type="entry name" value="GDP_dissociation_inhibitor"/>
</dbReference>
<dbReference type="PANTHER" id="PTHR11787">
    <property type="entry name" value="RAB GDP-DISSOCIATION INHIBITOR"/>
    <property type="match status" value="1"/>
</dbReference>
<dbReference type="PANTHER" id="PTHR11787:SF8">
    <property type="entry name" value="RAB GDP DISSOCIATION INHIBITOR"/>
    <property type="match status" value="1"/>
</dbReference>
<dbReference type="GO" id="GO:0016192">
    <property type="term" value="P:vesicle-mediated transport"/>
    <property type="evidence" value="ECO:0007669"/>
    <property type="project" value="TreeGrafter"/>
</dbReference>
<evidence type="ECO:0000313" key="4">
    <source>
        <dbReference type="Proteomes" id="UP001174934"/>
    </source>
</evidence>
<reference evidence="3" key="1">
    <citation type="submission" date="2023-06" db="EMBL/GenBank/DDBJ databases">
        <title>Genome-scale phylogeny and comparative genomics of the fungal order Sordariales.</title>
        <authorList>
            <consortium name="Lawrence Berkeley National Laboratory"/>
            <person name="Hensen N."/>
            <person name="Bonometti L."/>
            <person name="Westerberg I."/>
            <person name="Brannstrom I.O."/>
            <person name="Guillou S."/>
            <person name="Cros-Aarteil S."/>
            <person name="Calhoun S."/>
            <person name="Haridas S."/>
            <person name="Kuo A."/>
            <person name="Mondo S."/>
            <person name="Pangilinan J."/>
            <person name="Riley R."/>
            <person name="LaButti K."/>
            <person name="Andreopoulos B."/>
            <person name="Lipzen A."/>
            <person name="Chen C."/>
            <person name="Yanf M."/>
            <person name="Daum C."/>
            <person name="Ng V."/>
            <person name="Clum A."/>
            <person name="Steindorff A."/>
            <person name="Ohm R."/>
            <person name="Martin F."/>
            <person name="Silar P."/>
            <person name="Natvig D."/>
            <person name="Lalanne C."/>
            <person name="Gautier V."/>
            <person name="Ament-velasquez S.L."/>
            <person name="Kruys A."/>
            <person name="Hutchinson M.I."/>
            <person name="Powell A.J."/>
            <person name="Barry K."/>
            <person name="Miller A.N."/>
            <person name="Grigoriev I.V."/>
            <person name="Debuchy R."/>
            <person name="Gladieux P."/>
            <person name="Thoren M.H."/>
            <person name="Johannesson H."/>
        </authorList>
    </citation>
    <scope>NUCLEOTIDE SEQUENCE</scope>
    <source>
        <strain evidence="3">SMH3391-2</strain>
    </source>
</reference>
<dbReference type="PRINTS" id="PR00891">
    <property type="entry name" value="RABGDIREP"/>
</dbReference>